<protein>
    <submittedName>
        <fullName evidence="2">DUF6292 family protein</fullName>
    </submittedName>
</protein>
<dbReference type="Proteomes" id="UP001589532">
    <property type="component" value="Unassembled WGS sequence"/>
</dbReference>
<dbReference type="EMBL" id="JBHMBW010000002">
    <property type="protein sequence ID" value="MFB9621860.1"/>
    <property type="molecule type" value="Genomic_DNA"/>
</dbReference>
<evidence type="ECO:0000259" key="1">
    <source>
        <dbReference type="Pfam" id="PF19809"/>
    </source>
</evidence>
<evidence type="ECO:0000313" key="3">
    <source>
        <dbReference type="Proteomes" id="UP001589532"/>
    </source>
</evidence>
<dbReference type="RefSeq" id="WP_344992879.1">
    <property type="nucleotide sequence ID" value="NZ_BAAAXV010000005.1"/>
</dbReference>
<proteinExistence type="predicted"/>
<organism evidence="2 3">
    <name type="scientific">Nonomuraea helvata</name>
    <dbReference type="NCBI Taxonomy" id="37484"/>
    <lineage>
        <taxon>Bacteria</taxon>
        <taxon>Bacillati</taxon>
        <taxon>Actinomycetota</taxon>
        <taxon>Actinomycetes</taxon>
        <taxon>Streptosporangiales</taxon>
        <taxon>Streptosporangiaceae</taxon>
        <taxon>Nonomuraea</taxon>
    </lineage>
</organism>
<reference evidence="2 3" key="1">
    <citation type="submission" date="2024-09" db="EMBL/GenBank/DDBJ databases">
        <authorList>
            <person name="Sun Q."/>
            <person name="Mori K."/>
        </authorList>
    </citation>
    <scope>NUCLEOTIDE SEQUENCE [LARGE SCALE GENOMIC DNA]</scope>
    <source>
        <strain evidence="2 3">JCM 3143</strain>
    </source>
</reference>
<comment type="caution">
    <text evidence="2">The sequence shown here is derived from an EMBL/GenBank/DDBJ whole genome shotgun (WGS) entry which is preliminary data.</text>
</comment>
<accession>A0ABV5RRB2</accession>
<feature type="domain" description="DUF6292" evidence="1">
    <location>
        <begin position="20"/>
        <end position="101"/>
    </location>
</feature>
<gene>
    <name evidence="2" type="ORF">ACFFSA_02090</name>
</gene>
<dbReference type="InterPro" id="IPR046259">
    <property type="entry name" value="DUF6292"/>
</dbReference>
<sequence length="140" mass="15325">MTISHVEPYTDEWLQQPASYVRQVIDVLGPEVADWWEGPCDPRDATVRLSDGTALVWDEESGWRLGAFVSGGRGAHTELNGIRYLGHGLLPKPERVPTALSDARAGVGASSAWRPCYRSHRNCRDGFDVALAFYAGLIGA</sequence>
<keyword evidence="3" id="KW-1185">Reference proteome</keyword>
<evidence type="ECO:0000313" key="2">
    <source>
        <dbReference type="EMBL" id="MFB9621860.1"/>
    </source>
</evidence>
<name>A0ABV5RRB2_9ACTN</name>
<dbReference type="Pfam" id="PF19809">
    <property type="entry name" value="DUF6292"/>
    <property type="match status" value="1"/>
</dbReference>